<reference evidence="4" key="3">
    <citation type="submission" date="2015-06" db="UniProtKB">
        <authorList>
            <consortium name="EnsemblMetazoa"/>
        </authorList>
    </citation>
    <scope>IDENTIFICATION</scope>
</reference>
<evidence type="ECO:0000259" key="2">
    <source>
        <dbReference type="Pfam" id="PF16493"/>
    </source>
</evidence>
<gene>
    <name evidence="4" type="primary">20217181</name>
    <name evidence="3" type="ORF">HELRODRAFT_90987</name>
</gene>
<dbReference type="KEGG" id="hro:HELRODRAFT_90987"/>
<dbReference type="Proteomes" id="UP000015101">
    <property type="component" value="Unassembled WGS sequence"/>
</dbReference>
<dbReference type="GeneID" id="20217181"/>
<dbReference type="STRING" id="6412.T1G7Y4"/>
<organism evidence="4 5">
    <name type="scientific">Helobdella robusta</name>
    <name type="common">Californian leech</name>
    <dbReference type="NCBI Taxonomy" id="6412"/>
    <lineage>
        <taxon>Eukaryota</taxon>
        <taxon>Metazoa</taxon>
        <taxon>Spiralia</taxon>
        <taxon>Lophotrochozoa</taxon>
        <taxon>Annelida</taxon>
        <taxon>Clitellata</taxon>
        <taxon>Hirudinea</taxon>
        <taxon>Rhynchobdellida</taxon>
        <taxon>Glossiphoniidae</taxon>
        <taxon>Helobdella</taxon>
    </lineage>
</organism>
<dbReference type="InParanoid" id="T1G7Y4"/>
<feature type="domain" description="MEIS N-terminal" evidence="2">
    <location>
        <begin position="1"/>
        <end position="39"/>
    </location>
</feature>
<keyword evidence="5" id="KW-1185">Reference proteome</keyword>
<dbReference type="eggNOG" id="KOG0773">
    <property type="taxonomic scope" value="Eukaryota"/>
</dbReference>
<dbReference type="EMBL" id="AMQM01008389">
    <property type="status" value="NOT_ANNOTATED_CDS"/>
    <property type="molecule type" value="Genomic_DNA"/>
</dbReference>
<evidence type="ECO:0000313" key="4">
    <source>
        <dbReference type="EnsemblMetazoa" id="HelroP90987"/>
    </source>
</evidence>
<keyword evidence="1" id="KW-0539">Nucleus</keyword>
<name>T1G7Y4_HELRO</name>
<dbReference type="AlphaFoldDB" id="T1G7Y4"/>
<proteinExistence type="predicted"/>
<reference evidence="3 5" key="2">
    <citation type="journal article" date="2013" name="Nature">
        <title>Insights into bilaterian evolution from three spiralian genomes.</title>
        <authorList>
            <person name="Simakov O."/>
            <person name="Marletaz F."/>
            <person name="Cho S.J."/>
            <person name="Edsinger-Gonzales E."/>
            <person name="Havlak P."/>
            <person name="Hellsten U."/>
            <person name="Kuo D.H."/>
            <person name="Larsson T."/>
            <person name="Lv J."/>
            <person name="Arendt D."/>
            <person name="Savage R."/>
            <person name="Osoegawa K."/>
            <person name="de Jong P."/>
            <person name="Grimwood J."/>
            <person name="Chapman J.A."/>
            <person name="Shapiro H."/>
            <person name="Aerts A."/>
            <person name="Otillar R.P."/>
            <person name="Terry A.Y."/>
            <person name="Boore J.L."/>
            <person name="Grigoriev I.V."/>
            <person name="Lindberg D.R."/>
            <person name="Seaver E.C."/>
            <person name="Weisblat D.A."/>
            <person name="Putnam N.H."/>
            <person name="Rokhsar D.S."/>
        </authorList>
    </citation>
    <scope>NUCLEOTIDE SEQUENCE</scope>
</reference>
<evidence type="ECO:0000313" key="3">
    <source>
        <dbReference type="EMBL" id="ESN90178.1"/>
    </source>
</evidence>
<dbReference type="HOGENOM" id="CLU_1679862_0_0_1"/>
<reference evidence="5" key="1">
    <citation type="submission" date="2012-12" db="EMBL/GenBank/DDBJ databases">
        <authorList>
            <person name="Hellsten U."/>
            <person name="Grimwood J."/>
            <person name="Chapman J.A."/>
            <person name="Shapiro H."/>
            <person name="Aerts A."/>
            <person name="Otillar R.P."/>
            <person name="Terry A.Y."/>
            <person name="Boore J.L."/>
            <person name="Simakov O."/>
            <person name="Marletaz F."/>
            <person name="Cho S.-J."/>
            <person name="Edsinger-Gonzales E."/>
            <person name="Havlak P."/>
            <person name="Kuo D.-H."/>
            <person name="Larsson T."/>
            <person name="Lv J."/>
            <person name="Arendt D."/>
            <person name="Savage R."/>
            <person name="Osoegawa K."/>
            <person name="de Jong P."/>
            <person name="Lindberg D.R."/>
            <person name="Seaver E.C."/>
            <person name="Weisblat D.A."/>
            <person name="Putnam N.H."/>
            <person name="Grigoriev I.V."/>
            <person name="Rokhsar D.S."/>
        </authorList>
    </citation>
    <scope>NUCLEOTIDE SEQUENCE</scope>
</reference>
<sequence>MIKAIQILWIHLLELDKVNELCKDFCTRYISCLRTKLQNEQLLHIDAFESDSNDIILQPPNEVAYNRGSGNSSNNSVAAGGGGGHINNGSGGQQINYGDIRVPQQQQHSAPSRDSMGMVKNLFFRFRFSKSFKRKILFYYSHSKYEVFNLVIIFSFR</sequence>
<dbReference type="Pfam" id="PF16493">
    <property type="entry name" value="Meis_PKNOX_N"/>
    <property type="match status" value="1"/>
</dbReference>
<dbReference type="RefSeq" id="XP_009031755.1">
    <property type="nucleotide sequence ID" value="XM_009033507.1"/>
</dbReference>
<evidence type="ECO:0000256" key="1">
    <source>
        <dbReference type="ARBA" id="ARBA00023242"/>
    </source>
</evidence>
<protein>
    <recommendedName>
        <fullName evidence="2">MEIS N-terminal domain-containing protein</fullName>
    </recommendedName>
</protein>
<dbReference type="EnsemblMetazoa" id="HelroT90987">
    <property type="protein sequence ID" value="HelroP90987"/>
    <property type="gene ID" value="HelroG90987"/>
</dbReference>
<dbReference type="InterPro" id="IPR032453">
    <property type="entry name" value="PKNOX/Meis_N"/>
</dbReference>
<accession>T1G7Y4</accession>
<dbReference type="CTD" id="20217181"/>
<dbReference type="EMBL" id="KB097768">
    <property type="protein sequence ID" value="ESN90178.1"/>
    <property type="molecule type" value="Genomic_DNA"/>
</dbReference>
<dbReference type="OrthoDB" id="10056939at2759"/>
<evidence type="ECO:0000313" key="5">
    <source>
        <dbReference type="Proteomes" id="UP000015101"/>
    </source>
</evidence>